<proteinExistence type="predicted"/>
<dbReference type="Proteomes" id="UP001164250">
    <property type="component" value="Chromosome 6"/>
</dbReference>
<reference evidence="2" key="1">
    <citation type="journal article" date="2023" name="G3 (Bethesda)">
        <title>Genome assembly and association tests identify interacting loci associated with vigor, precocity, and sex in interspecific pistachio rootstocks.</title>
        <authorList>
            <person name="Palmer W."/>
            <person name="Jacygrad E."/>
            <person name="Sagayaradj S."/>
            <person name="Cavanaugh K."/>
            <person name="Han R."/>
            <person name="Bertier L."/>
            <person name="Beede B."/>
            <person name="Kafkas S."/>
            <person name="Golino D."/>
            <person name="Preece J."/>
            <person name="Michelmore R."/>
        </authorList>
    </citation>
    <scope>NUCLEOTIDE SEQUENCE [LARGE SCALE GENOMIC DNA]</scope>
</reference>
<accession>A0ACC1B7X4</accession>
<comment type="caution">
    <text evidence="1">The sequence shown here is derived from an EMBL/GenBank/DDBJ whole genome shotgun (WGS) entry which is preliminary data.</text>
</comment>
<organism evidence="1 2">
    <name type="scientific">Pistacia atlantica</name>
    <dbReference type="NCBI Taxonomy" id="434234"/>
    <lineage>
        <taxon>Eukaryota</taxon>
        <taxon>Viridiplantae</taxon>
        <taxon>Streptophyta</taxon>
        <taxon>Embryophyta</taxon>
        <taxon>Tracheophyta</taxon>
        <taxon>Spermatophyta</taxon>
        <taxon>Magnoliopsida</taxon>
        <taxon>eudicotyledons</taxon>
        <taxon>Gunneridae</taxon>
        <taxon>Pentapetalae</taxon>
        <taxon>rosids</taxon>
        <taxon>malvids</taxon>
        <taxon>Sapindales</taxon>
        <taxon>Anacardiaceae</taxon>
        <taxon>Pistacia</taxon>
    </lineage>
</organism>
<name>A0ACC1B7X4_9ROSI</name>
<evidence type="ECO:0000313" key="2">
    <source>
        <dbReference type="Proteomes" id="UP001164250"/>
    </source>
</evidence>
<keyword evidence="2" id="KW-1185">Reference proteome</keyword>
<protein>
    <submittedName>
        <fullName evidence="1">Uncharacterized protein</fullName>
    </submittedName>
</protein>
<sequence length="88" mass="9912">MIHALLQTNVEIHDCPSPLQLSIQTNALSIQDSSASVQVDQKEISVVGMQNGGNPQAEAIFYHSQNDQMTYALLYPNLCRDFKMIYKR</sequence>
<dbReference type="EMBL" id="CM047902">
    <property type="protein sequence ID" value="KAJ0095015.1"/>
    <property type="molecule type" value="Genomic_DNA"/>
</dbReference>
<evidence type="ECO:0000313" key="1">
    <source>
        <dbReference type="EMBL" id="KAJ0095015.1"/>
    </source>
</evidence>
<gene>
    <name evidence="1" type="ORF">Patl1_15813</name>
</gene>